<organism evidence="1">
    <name type="scientific">Symploca sp. SIO1C4</name>
    <dbReference type="NCBI Taxonomy" id="2607765"/>
    <lineage>
        <taxon>Bacteria</taxon>
        <taxon>Bacillati</taxon>
        <taxon>Cyanobacteriota</taxon>
        <taxon>Cyanophyceae</taxon>
        <taxon>Coleofasciculales</taxon>
        <taxon>Coleofasciculaceae</taxon>
        <taxon>Symploca</taxon>
    </lineage>
</organism>
<dbReference type="AlphaFoldDB" id="A0A6B3NM50"/>
<dbReference type="EMBL" id="JAAHFQ010000775">
    <property type="protein sequence ID" value="NER31294.1"/>
    <property type="molecule type" value="Genomic_DNA"/>
</dbReference>
<reference evidence="1" key="1">
    <citation type="submission" date="2019-11" db="EMBL/GenBank/DDBJ databases">
        <title>Genomic insights into an expanded diversity of filamentous marine cyanobacteria reveals the extraordinary biosynthetic potential of Moorea and Okeania.</title>
        <authorList>
            <person name="Ferreira Leao T."/>
            <person name="Wang M."/>
            <person name="Moss N."/>
            <person name="Da Silva R."/>
            <person name="Sanders J."/>
            <person name="Nurk S."/>
            <person name="Gurevich A."/>
            <person name="Humphrey G."/>
            <person name="Reher R."/>
            <person name="Zhu Q."/>
            <person name="Belda-Ferre P."/>
            <person name="Glukhov E."/>
            <person name="Rex R."/>
            <person name="Dorrestein P.C."/>
            <person name="Knight R."/>
            <person name="Pevzner P."/>
            <person name="Gerwick W.H."/>
            <person name="Gerwick L."/>
        </authorList>
    </citation>
    <scope>NUCLEOTIDE SEQUENCE</scope>
    <source>
        <strain evidence="1">SIO1C4</strain>
    </source>
</reference>
<sequence>MKNQKTLTIYQPPTLRKMTITFLKLGWRVITEALKGKNILVAPQVVSTRRSICSQCEYYQQPRCGHCGCFLPTKTLIRAAQCPINKWSVDSRVDIKITTKTNQGAY</sequence>
<comment type="caution">
    <text evidence="1">The sequence shown here is derived from an EMBL/GenBank/DDBJ whole genome shotgun (WGS) entry which is preliminary data.</text>
</comment>
<name>A0A6B3NM50_9CYAN</name>
<proteinExistence type="predicted"/>
<evidence type="ECO:0000313" key="1">
    <source>
        <dbReference type="EMBL" id="NER31294.1"/>
    </source>
</evidence>
<gene>
    <name evidence="1" type="ORF">F6J89_27660</name>
</gene>
<accession>A0A6B3NM50</accession>
<protein>
    <submittedName>
        <fullName evidence="1">Uncharacterized protein</fullName>
    </submittedName>
</protein>